<feature type="compositionally biased region" description="Polar residues" evidence="1">
    <location>
        <begin position="559"/>
        <end position="568"/>
    </location>
</feature>
<feature type="signal peptide" evidence="2">
    <location>
        <begin position="1"/>
        <end position="25"/>
    </location>
</feature>
<feature type="region of interest" description="Disordered" evidence="1">
    <location>
        <begin position="55"/>
        <end position="94"/>
    </location>
</feature>
<dbReference type="EMBL" id="OU896717">
    <property type="protein sequence ID" value="CAH1118265.1"/>
    <property type="molecule type" value="Genomic_DNA"/>
</dbReference>
<organism evidence="3 4">
    <name type="scientific">Phaedon cochleariae</name>
    <name type="common">Mustard beetle</name>
    <dbReference type="NCBI Taxonomy" id="80249"/>
    <lineage>
        <taxon>Eukaryota</taxon>
        <taxon>Metazoa</taxon>
        <taxon>Ecdysozoa</taxon>
        <taxon>Arthropoda</taxon>
        <taxon>Hexapoda</taxon>
        <taxon>Insecta</taxon>
        <taxon>Pterygota</taxon>
        <taxon>Neoptera</taxon>
        <taxon>Endopterygota</taxon>
        <taxon>Coleoptera</taxon>
        <taxon>Polyphaga</taxon>
        <taxon>Cucujiformia</taxon>
        <taxon>Chrysomeloidea</taxon>
        <taxon>Chrysomelidae</taxon>
        <taxon>Chrysomelinae</taxon>
        <taxon>Chrysomelini</taxon>
        <taxon>Phaedon</taxon>
    </lineage>
</organism>
<feature type="compositionally biased region" description="Basic and acidic residues" evidence="1">
    <location>
        <begin position="331"/>
        <end position="342"/>
    </location>
</feature>
<dbReference type="Proteomes" id="UP001153737">
    <property type="component" value="Chromosome 11"/>
</dbReference>
<sequence length="1120" mass="127556">MYDLKRTVFCFLVVYIVNIAAENAADDLDLSRVFRTPKDFSRVNFDHFEILERNNFDPTTPAAQKDAQQSANDTPAPAPTSAPAPEAAQHQPKSVANAQVMLRFGGDDIHGKNCIEAPERASPYHPCPNPHHNHHLQANDIRYHSPYPHQFLPPPPPYGYPYPPYAFPGMYYPTAEFGGPYRDQGHLIPDNEDSCSCSEESKAFLEKSDVCEDANTNHPEIIPAIDLTEEAIPECQKCNGSPVKPPTEKIPHQCHPQSETGPVPFPGFRDDVKKSEEVVCVEPPKNIDPKKHECDNKNDKGPVPFPGFRDDVKESENSSESCSSASNSPDKLNKEHAKEGKWPEVIYVKPPTIDHHHHHHDHTHKEADIIAKIEHTKAEISHDIDHIKHLKEELHHHQHHTTCPPVHHHHSPYNPPVIVKSEHANEDKLHKIEQIKHLKDEINHLQHHTTCSPVYHHHPNEGFNPKHPPAIVKSEQAKEEILHKIDHVKHPKDELHHLQHHTTGSPVHHHHPHEGIKPYIPPVIVKSEHAEEEKLHKIEQIKHLKDELNHHQHHTTCSPVCSDSSSPQNHHHHPLPHGETCPKHVPDVNKCEHSKEQKWPEIKHFEHPKNECHEHQHHHGPHGEPSKHIPHIVNIEHAKENKWPEVTYIKPPHIDHYPHDHHKIIPVVSSPPNYPYHHHPHGETSPKYFPEIVEKQQAEEKKWPEGIYHHHQHPQVIFIDKVLPIAHPKETRYVDILSGEDDCRKCRTHPNELEAWLNRSVVPYDCQVCGHRPKLLITYPLTCNGAPNEHDEDIRVSGCQCCRKHGFCDCCNCHRNPSIPFGQRFPSDMDSLHRVVRPAVPNELDENIRTSGCQCCRKYGFCDCCNRHRNPSIPFGQRFSSDMDSLHRVVRPAVPDVQVYCDERRPRDFSTGYTSGSGSSICASVSQVGNQPPKTYINGYTTSEGCGHYSDPTKDIYYQQPKVVNVIRTPNPCLPVVEHTRFEQPSCYSIVPKKVTPACVPDLVPTDVFVCKQCGTPHHPRMVCHREYVPRGVIEGARNHLGHGEPCQGVFRVPLVRGDVGPVRENIREVPVVPVVPVREDVREVPVVPVREFVAVGPQTYEVCRRFPRQANATEIAADK</sequence>
<proteinExistence type="predicted"/>
<dbReference type="AlphaFoldDB" id="A0A9P0DDP3"/>
<feature type="compositionally biased region" description="Low complexity" evidence="1">
    <location>
        <begin position="318"/>
        <end position="328"/>
    </location>
</feature>
<feature type="chain" id="PRO_5040321379" evidence="2">
    <location>
        <begin position="26"/>
        <end position="1120"/>
    </location>
</feature>
<feature type="region of interest" description="Disordered" evidence="1">
    <location>
        <begin position="246"/>
        <end position="342"/>
    </location>
</feature>
<name>A0A9P0DDP3_PHACE</name>
<evidence type="ECO:0000313" key="4">
    <source>
        <dbReference type="Proteomes" id="UP001153737"/>
    </source>
</evidence>
<evidence type="ECO:0000256" key="2">
    <source>
        <dbReference type="SAM" id="SignalP"/>
    </source>
</evidence>
<feature type="compositionally biased region" description="Basic and acidic residues" evidence="1">
    <location>
        <begin position="285"/>
        <end position="300"/>
    </location>
</feature>
<reference evidence="3" key="2">
    <citation type="submission" date="2022-10" db="EMBL/GenBank/DDBJ databases">
        <authorList>
            <consortium name="ENA_rothamsted_submissions"/>
            <consortium name="culmorum"/>
            <person name="King R."/>
        </authorList>
    </citation>
    <scope>NUCLEOTIDE SEQUENCE</scope>
</reference>
<evidence type="ECO:0000313" key="3">
    <source>
        <dbReference type="EMBL" id="CAH1118265.1"/>
    </source>
</evidence>
<keyword evidence="4" id="KW-1185">Reference proteome</keyword>
<evidence type="ECO:0000256" key="1">
    <source>
        <dbReference type="SAM" id="MobiDB-lite"/>
    </source>
</evidence>
<feature type="compositionally biased region" description="Polar residues" evidence="1">
    <location>
        <begin position="56"/>
        <end position="73"/>
    </location>
</feature>
<protein>
    <submittedName>
        <fullName evidence="3">Uncharacterized protein</fullName>
    </submittedName>
</protein>
<keyword evidence="2" id="KW-0732">Signal</keyword>
<accession>A0A9P0DDP3</accession>
<feature type="compositionally biased region" description="Basic and acidic residues" evidence="1">
    <location>
        <begin position="268"/>
        <end position="277"/>
    </location>
</feature>
<feature type="region of interest" description="Disordered" evidence="1">
    <location>
        <begin position="559"/>
        <end position="581"/>
    </location>
</feature>
<gene>
    <name evidence="3" type="ORF">PHAECO_LOCUS2711</name>
</gene>
<reference evidence="3" key="1">
    <citation type="submission" date="2022-01" db="EMBL/GenBank/DDBJ databases">
        <authorList>
            <person name="King R."/>
        </authorList>
    </citation>
    <scope>NUCLEOTIDE SEQUENCE</scope>
</reference>